<gene>
    <name evidence="2" type="primary">sle_15420</name>
</gene>
<accession>A0A0F7VMC3</accession>
<dbReference type="Proteomes" id="UP000035016">
    <property type="component" value="Chromosome Chromosome"/>
</dbReference>
<sequence length="330" mass="35554">MRSQGWRGSLWERSHGDRPAPYGNRRPRTRRLPAASRHLLSEPGGGAAAGDGPPLKNKSYTWAGAENFRRHMLGYRSAQHISAAYGKPGDLVLFKWKKERGYNHVAIVERNRHGLQLIQHGSSNRTSLAAATTRYRGKANYIERVIVLRPKARELTMVCKARLSGIAVAAAVLGGLMAGCASGESDGYQTDYTSHQPLHVVGYPSTGSLETVQKAVWRLADGDAEGLAELGVDDKDADATARNWVTSFGAAAKGEVTADFYDEGSVRQVVVLYFAKTGQVKEVEARIGEDDAWGITLAEPNPAEASARPSWAPAKPGTTGSRSSGAQSAR</sequence>
<dbReference type="AlphaFoldDB" id="A0A0F7VMC3"/>
<reference evidence="2 3" key="1">
    <citation type="submission" date="2015-02" db="EMBL/GenBank/DDBJ databases">
        <authorList>
            <person name="Gomez-Escribano P.J."/>
        </authorList>
    </citation>
    <scope>NUCLEOTIDE SEQUENCE [LARGE SCALE GENOMIC DNA]</scope>
    <source>
        <strain evidence="3">C34 (DSM 42122 / NRRL B-24963)</strain>
    </source>
</reference>
<dbReference type="EMBL" id="LN831790">
    <property type="protein sequence ID" value="CQR61004.1"/>
    <property type="molecule type" value="Genomic_DNA"/>
</dbReference>
<evidence type="ECO:0000256" key="1">
    <source>
        <dbReference type="SAM" id="MobiDB-lite"/>
    </source>
</evidence>
<protein>
    <submittedName>
        <fullName evidence="2">Uncharacterized protein</fullName>
    </submittedName>
</protein>
<evidence type="ECO:0000313" key="2">
    <source>
        <dbReference type="EMBL" id="CQR61004.1"/>
    </source>
</evidence>
<organism evidence="2 3">
    <name type="scientific">Streptomyces leeuwenhoekii</name>
    <dbReference type="NCBI Taxonomy" id="1437453"/>
    <lineage>
        <taxon>Bacteria</taxon>
        <taxon>Bacillati</taxon>
        <taxon>Actinomycetota</taxon>
        <taxon>Actinomycetes</taxon>
        <taxon>Kitasatosporales</taxon>
        <taxon>Streptomycetaceae</taxon>
        <taxon>Streptomyces</taxon>
    </lineage>
</organism>
<evidence type="ECO:0000313" key="3">
    <source>
        <dbReference type="Proteomes" id="UP000035016"/>
    </source>
</evidence>
<feature type="compositionally biased region" description="Polar residues" evidence="1">
    <location>
        <begin position="318"/>
        <end position="330"/>
    </location>
</feature>
<proteinExistence type="predicted"/>
<dbReference type="KEGG" id="sle:sle_15420"/>
<name>A0A0F7VMC3_STRLW</name>
<feature type="region of interest" description="Disordered" evidence="1">
    <location>
        <begin position="298"/>
        <end position="330"/>
    </location>
</feature>
<feature type="region of interest" description="Disordered" evidence="1">
    <location>
        <begin position="1"/>
        <end position="29"/>
    </location>
</feature>